<sequence length="191" mass="22304">MNTAVGATLHGLGDILQQNCMEENAARLCHDWRRTGRFMIIGFCLGAFGHKWYGILDRWIKEKTGRALFRKIFVDQVVASPIMNAIFIGGSTLLEGNDIRKTVKEFRRKFPHIYVADWCVWPPAQFVNFYMVSPQLRTVYVSMVDFLWYRYSSYVKHRKDEEVSEKKLVKSNFGMFNLGSHDKVDLILYSF</sequence>
<keyword evidence="7" id="KW-1185">Reference proteome</keyword>
<dbReference type="PANTHER" id="PTHR11266:SF8">
    <property type="entry name" value="MPV17-LIKE PROTEIN 2"/>
    <property type="match status" value="1"/>
</dbReference>
<comment type="subcellular location">
    <subcellularLocation>
        <location evidence="1">Membrane</location>
        <topology evidence="1">Multi-pass membrane protein</topology>
    </subcellularLocation>
</comment>
<keyword evidence="4" id="KW-1133">Transmembrane helix</keyword>
<comment type="similarity">
    <text evidence="2 6">Belongs to the peroxisomal membrane protein PXMP2/4 family.</text>
</comment>
<evidence type="ECO:0000256" key="1">
    <source>
        <dbReference type="ARBA" id="ARBA00004141"/>
    </source>
</evidence>
<protein>
    <submittedName>
        <fullName evidence="8">Mpv17-like protein 2</fullName>
    </submittedName>
</protein>
<accession>A0A915JDS0</accession>
<dbReference type="GO" id="GO:0061668">
    <property type="term" value="P:mitochondrial ribosome assembly"/>
    <property type="evidence" value="ECO:0007669"/>
    <property type="project" value="TreeGrafter"/>
</dbReference>
<dbReference type="GO" id="GO:0005739">
    <property type="term" value="C:mitochondrion"/>
    <property type="evidence" value="ECO:0007669"/>
    <property type="project" value="TreeGrafter"/>
</dbReference>
<proteinExistence type="inferred from homology"/>
<dbReference type="Pfam" id="PF04117">
    <property type="entry name" value="Mpv17_PMP22"/>
    <property type="match status" value="1"/>
</dbReference>
<evidence type="ECO:0000256" key="5">
    <source>
        <dbReference type="ARBA" id="ARBA00023136"/>
    </source>
</evidence>
<organism evidence="7 8">
    <name type="scientific">Romanomermis culicivorax</name>
    <name type="common">Nematode worm</name>
    <dbReference type="NCBI Taxonomy" id="13658"/>
    <lineage>
        <taxon>Eukaryota</taxon>
        <taxon>Metazoa</taxon>
        <taxon>Ecdysozoa</taxon>
        <taxon>Nematoda</taxon>
        <taxon>Enoplea</taxon>
        <taxon>Dorylaimia</taxon>
        <taxon>Mermithida</taxon>
        <taxon>Mermithoidea</taxon>
        <taxon>Mermithidae</taxon>
        <taxon>Romanomermis</taxon>
    </lineage>
</organism>
<evidence type="ECO:0000313" key="7">
    <source>
        <dbReference type="Proteomes" id="UP000887565"/>
    </source>
</evidence>
<reference evidence="8" key="1">
    <citation type="submission" date="2022-11" db="UniProtKB">
        <authorList>
            <consortium name="WormBaseParasite"/>
        </authorList>
    </citation>
    <scope>IDENTIFICATION</scope>
</reference>
<dbReference type="Proteomes" id="UP000887565">
    <property type="component" value="Unplaced"/>
</dbReference>
<dbReference type="GO" id="GO:0016020">
    <property type="term" value="C:membrane"/>
    <property type="evidence" value="ECO:0007669"/>
    <property type="project" value="UniProtKB-SubCell"/>
</dbReference>
<dbReference type="WBParaSite" id="nRc.2.0.1.t24664-RA">
    <property type="protein sequence ID" value="nRc.2.0.1.t24664-RA"/>
    <property type="gene ID" value="nRc.2.0.1.g24664"/>
</dbReference>
<dbReference type="InterPro" id="IPR007248">
    <property type="entry name" value="Mpv17_PMP22"/>
</dbReference>
<evidence type="ECO:0000313" key="8">
    <source>
        <dbReference type="WBParaSite" id="nRc.2.0.1.t24664-RA"/>
    </source>
</evidence>
<dbReference type="OMA" id="KFLYTWM"/>
<dbReference type="AlphaFoldDB" id="A0A915JDS0"/>
<name>A0A915JDS0_ROMCU</name>
<keyword evidence="3" id="KW-0812">Transmembrane</keyword>
<evidence type="ECO:0000256" key="3">
    <source>
        <dbReference type="ARBA" id="ARBA00022692"/>
    </source>
</evidence>
<dbReference type="PANTHER" id="PTHR11266">
    <property type="entry name" value="PEROXISOMAL MEMBRANE PROTEIN 2, PXMP2 MPV17"/>
    <property type="match status" value="1"/>
</dbReference>
<keyword evidence="5" id="KW-0472">Membrane</keyword>
<evidence type="ECO:0000256" key="2">
    <source>
        <dbReference type="ARBA" id="ARBA00006824"/>
    </source>
</evidence>
<evidence type="ECO:0000256" key="6">
    <source>
        <dbReference type="RuleBase" id="RU363053"/>
    </source>
</evidence>
<evidence type="ECO:0000256" key="4">
    <source>
        <dbReference type="ARBA" id="ARBA00022989"/>
    </source>
</evidence>